<dbReference type="Pfam" id="PF25876">
    <property type="entry name" value="HH_MFP_RND"/>
    <property type="match status" value="1"/>
</dbReference>
<dbReference type="Pfam" id="PF25944">
    <property type="entry name" value="Beta-barrel_RND"/>
    <property type="match status" value="1"/>
</dbReference>
<proteinExistence type="inferred from homology"/>
<dbReference type="NCBIfam" id="TIGR01730">
    <property type="entry name" value="RND_mfp"/>
    <property type="match status" value="1"/>
</dbReference>
<dbReference type="GO" id="GO:0005886">
    <property type="term" value="C:plasma membrane"/>
    <property type="evidence" value="ECO:0007669"/>
    <property type="project" value="TreeGrafter"/>
</dbReference>
<comment type="caution">
    <text evidence="9">The sequence shown here is derived from an EMBL/GenBank/DDBJ whole genome shotgun (WGS) entry which is preliminary data.</text>
</comment>
<comment type="similarity">
    <text evidence="2">Belongs to the membrane fusion protein (MFP) (TC 8.A.1) family.</text>
</comment>
<evidence type="ECO:0000256" key="2">
    <source>
        <dbReference type="ARBA" id="ARBA00009477"/>
    </source>
</evidence>
<dbReference type="Pfam" id="PF25967">
    <property type="entry name" value="RND-MFP_C"/>
    <property type="match status" value="1"/>
</dbReference>
<dbReference type="RefSeq" id="WP_248665432.1">
    <property type="nucleotide sequence ID" value="NZ_JALPRX010000008.1"/>
</dbReference>
<evidence type="ECO:0000256" key="4">
    <source>
        <dbReference type="SAM" id="SignalP"/>
    </source>
</evidence>
<dbReference type="GO" id="GO:0046677">
    <property type="term" value="P:response to antibiotic"/>
    <property type="evidence" value="ECO:0007669"/>
    <property type="project" value="TreeGrafter"/>
</dbReference>
<accession>A0A9X1Y557</accession>
<feature type="domain" description="Multidrug resistance protein MdtA-like C-terminal permuted SH3" evidence="8">
    <location>
        <begin position="304"/>
        <end position="364"/>
    </location>
</feature>
<feature type="domain" description="Multidrug resistance protein MdtA-like alpha-helical hairpin" evidence="5">
    <location>
        <begin position="103"/>
        <end position="172"/>
    </location>
</feature>
<feature type="domain" description="Multidrug resistance protein MdtA-like barrel-sandwich hybrid" evidence="6">
    <location>
        <begin position="63"/>
        <end position="205"/>
    </location>
</feature>
<dbReference type="InterPro" id="IPR006143">
    <property type="entry name" value="RND_pump_MFP"/>
</dbReference>
<comment type="subcellular location">
    <subcellularLocation>
        <location evidence="1">Cell envelope</location>
    </subcellularLocation>
</comment>
<evidence type="ECO:0000259" key="7">
    <source>
        <dbReference type="Pfam" id="PF25944"/>
    </source>
</evidence>
<feature type="coiled-coil region" evidence="3">
    <location>
        <begin position="103"/>
        <end position="161"/>
    </location>
</feature>
<reference evidence="9" key="1">
    <citation type="submission" date="2022-04" db="EMBL/GenBank/DDBJ databases">
        <title>Roseomonas acroporae sp. nov., isolated from coral Acropora digitifera.</title>
        <authorList>
            <person name="Sun H."/>
        </authorList>
    </citation>
    <scope>NUCLEOTIDE SEQUENCE</scope>
    <source>
        <strain evidence="9">NAR14</strain>
    </source>
</reference>
<dbReference type="Proteomes" id="UP001139516">
    <property type="component" value="Unassembled WGS sequence"/>
</dbReference>
<dbReference type="InterPro" id="IPR058624">
    <property type="entry name" value="MdtA-like_HH"/>
</dbReference>
<sequence length="398" mass="41684">MARLLLLGCLATTPLLLAGCDETVSAREAGAAPPPPTVTVVSLAPEAVILHTTLPGRTNAFQIAEIRPQVGGVLQQRLFHEGETVAAGQPLYQIDPAPYRAALASAEAALAKAVATLASAQATATRYRPLVAQNAVSRLDYETAQAAQKSAEAEVASARAAVDTARINLGYTRVAAPIAGRSSRSSVTVGALVTADQTTALMTVTQLDPIYVDVVQPSATVLRLRREMAAGTLRRAGDGAEAHLLLEDGTPYPLAGRLQFAEVAVSPDTNTVTLRAEFPNPDGTLLPGMFVRATLEEGTVREGLLVPQQGVTHNTRGEATAMVAQADGSIATRVLSVVRAIGNKWLVNGGLRDGDRVVVEGTQRVRDGMKPQLRVVTAAEFDAQVQREAAAARTGQRG</sequence>
<dbReference type="Gene3D" id="2.40.420.20">
    <property type="match status" value="1"/>
</dbReference>
<dbReference type="InterPro" id="IPR058625">
    <property type="entry name" value="MdtA-like_BSH"/>
</dbReference>
<dbReference type="InterPro" id="IPR058626">
    <property type="entry name" value="MdtA-like_b-barrel"/>
</dbReference>
<dbReference type="GO" id="GO:0022857">
    <property type="term" value="F:transmembrane transporter activity"/>
    <property type="evidence" value="ECO:0007669"/>
    <property type="project" value="InterPro"/>
</dbReference>
<dbReference type="PANTHER" id="PTHR30158">
    <property type="entry name" value="ACRA/E-RELATED COMPONENT OF DRUG EFFLUX TRANSPORTER"/>
    <property type="match status" value="1"/>
</dbReference>
<keyword evidence="10" id="KW-1185">Reference proteome</keyword>
<evidence type="ECO:0000259" key="8">
    <source>
        <dbReference type="Pfam" id="PF25967"/>
    </source>
</evidence>
<feature type="chain" id="PRO_5040832275" evidence="4">
    <location>
        <begin position="19"/>
        <end position="398"/>
    </location>
</feature>
<dbReference type="PANTHER" id="PTHR30158:SF3">
    <property type="entry name" value="MULTIDRUG EFFLUX PUMP SUBUNIT ACRA-RELATED"/>
    <property type="match status" value="1"/>
</dbReference>
<organism evidence="9 10">
    <name type="scientific">Roseomonas acroporae</name>
    <dbReference type="NCBI Taxonomy" id="2937791"/>
    <lineage>
        <taxon>Bacteria</taxon>
        <taxon>Pseudomonadati</taxon>
        <taxon>Pseudomonadota</taxon>
        <taxon>Alphaproteobacteria</taxon>
        <taxon>Acetobacterales</taxon>
        <taxon>Roseomonadaceae</taxon>
        <taxon>Roseomonas</taxon>
    </lineage>
</organism>
<dbReference type="Gene3D" id="2.40.50.100">
    <property type="match status" value="1"/>
</dbReference>
<dbReference type="GO" id="GO:0030313">
    <property type="term" value="C:cell envelope"/>
    <property type="evidence" value="ECO:0007669"/>
    <property type="project" value="UniProtKB-SubCell"/>
</dbReference>
<evidence type="ECO:0000313" key="9">
    <source>
        <dbReference type="EMBL" id="MCK8783307.1"/>
    </source>
</evidence>
<evidence type="ECO:0000256" key="3">
    <source>
        <dbReference type="SAM" id="Coils"/>
    </source>
</evidence>
<dbReference type="Gene3D" id="1.10.287.470">
    <property type="entry name" value="Helix hairpin bin"/>
    <property type="match status" value="1"/>
</dbReference>
<dbReference type="FunFam" id="2.40.420.20:FF:000001">
    <property type="entry name" value="Efflux RND transporter periplasmic adaptor subunit"/>
    <property type="match status" value="1"/>
</dbReference>
<evidence type="ECO:0000259" key="5">
    <source>
        <dbReference type="Pfam" id="PF25876"/>
    </source>
</evidence>
<evidence type="ECO:0000256" key="1">
    <source>
        <dbReference type="ARBA" id="ARBA00004196"/>
    </source>
</evidence>
<dbReference type="EMBL" id="JALPRX010000008">
    <property type="protein sequence ID" value="MCK8783307.1"/>
    <property type="molecule type" value="Genomic_DNA"/>
</dbReference>
<feature type="domain" description="Multidrug resistance protein MdtA-like beta-barrel" evidence="7">
    <location>
        <begin position="209"/>
        <end position="299"/>
    </location>
</feature>
<dbReference type="Gene3D" id="2.40.30.170">
    <property type="match status" value="1"/>
</dbReference>
<evidence type="ECO:0000313" key="10">
    <source>
        <dbReference type="Proteomes" id="UP001139516"/>
    </source>
</evidence>
<dbReference type="Pfam" id="PF25917">
    <property type="entry name" value="BSH_RND"/>
    <property type="match status" value="1"/>
</dbReference>
<dbReference type="PROSITE" id="PS51257">
    <property type="entry name" value="PROKAR_LIPOPROTEIN"/>
    <property type="match status" value="1"/>
</dbReference>
<dbReference type="AlphaFoldDB" id="A0A9X1Y557"/>
<evidence type="ECO:0000259" key="6">
    <source>
        <dbReference type="Pfam" id="PF25917"/>
    </source>
</evidence>
<dbReference type="SUPFAM" id="SSF111369">
    <property type="entry name" value="HlyD-like secretion proteins"/>
    <property type="match status" value="1"/>
</dbReference>
<protein>
    <submittedName>
        <fullName evidence="9">Efflux RND transporter periplasmic adaptor subunit</fullName>
    </submittedName>
</protein>
<keyword evidence="4" id="KW-0732">Signal</keyword>
<name>A0A9X1Y557_9PROT</name>
<dbReference type="InterPro" id="IPR058627">
    <property type="entry name" value="MdtA-like_C"/>
</dbReference>
<gene>
    <name evidence="9" type="ORF">M0638_02785</name>
</gene>
<feature type="signal peptide" evidence="4">
    <location>
        <begin position="1"/>
        <end position="18"/>
    </location>
</feature>
<keyword evidence="3" id="KW-0175">Coiled coil</keyword>